<evidence type="ECO:0000313" key="3">
    <source>
        <dbReference type="EMBL" id="OXG25965.1"/>
    </source>
</evidence>
<reference evidence="3 4" key="1">
    <citation type="submission" date="2017-06" db="EMBL/GenBank/DDBJ databases">
        <title>Global population genomics of the pathogenic fungus Cryptococcus neoformans var. grubii.</title>
        <authorList>
            <person name="Cuomo C."/>
            <person name="Litvintseva A."/>
            <person name="Chen Y."/>
            <person name="Young S."/>
            <person name="Zeng Q."/>
            <person name="Chapman S."/>
            <person name="Gujja S."/>
            <person name="Saif S."/>
            <person name="Birren B."/>
        </authorList>
    </citation>
    <scope>NUCLEOTIDE SEQUENCE [LARGE SCALE GENOMIC DNA]</scope>
    <source>
        <strain evidence="3 4">Tu259-1</strain>
    </source>
</reference>
<dbReference type="EMBL" id="AMKT01000027">
    <property type="protein sequence ID" value="OXG25965.1"/>
    <property type="molecule type" value="Genomic_DNA"/>
</dbReference>
<evidence type="ECO:0008006" key="5">
    <source>
        <dbReference type="Google" id="ProtNLM"/>
    </source>
</evidence>
<protein>
    <recommendedName>
        <fullName evidence="5">Transmembrane protein</fullName>
    </recommendedName>
</protein>
<keyword evidence="2" id="KW-1133">Transmembrane helix</keyword>
<proteinExistence type="predicted"/>
<sequence>MILPEDTKAPIPSDDGFDDDFASLPPSPFLPSRLLPAQDANQQHPFEYLASLTSVVTQRLFLSEEDDIELGPAPPYAPNDPLEPQLQRRNDRKGYLHGKVGKRFMLGIVWGMGLWVGMMGMGALGWRFLGPGSQPRHRGPRQPQSVFLEAPPAEDPWLRQPIECVSFSSTGWALFNSSDLVDHSDSLEHNKKEQRSLNATFYLPLDSEVFVEMWQGPAAIGPVIFSSYDAHSEEEWKGIDDQGSIVALAGHGRKPGPGEYVRVIVETIIDVESGAGDELDGQNSAGWEMLAASSVCLNRRGPTNNITLSEEDLEGTIGDGSQNEEPSPFIWDRPTKNGFGVEIVTNNPLEFLYPDRKGNPLQFRVHIALPSLVTQEHKHGTAPSSSFVRSLDVRAGNSAIYVDGLKDVRIGELSLFSEFGEITLQKLRLENLMVRTTGKIVGEIAVSNDMTIDTPIGEIHLNISLATPPRFNLINRPASESVHQIESDVLQLLTPGPPAIMNTLPPVNVNVRSGSDRVIVHYSDWEIPCRDLRMNVFSLIGDVQIFPHPFFQGPFRLITSKGPINVDLGNALIPDPQGLGRWRNITLEERDRMGSRFYLGNVAWQAESVPDHLDRSTDEVISANLPVDGQSIVDREMYPSFPQDHGPRPDSKTERGIHVRTSVGAINVTF</sequence>
<feature type="region of interest" description="Disordered" evidence="1">
    <location>
        <begin position="1"/>
        <end position="36"/>
    </location>
</feature>
<feature type="transmembrane region" description="Helical" evidence="2">
    <location>
        <begin position="104"/>
        <end position="129"/>
    </location>
</feature>
<dbReference type="OrthoDB" id="2572307at2759"/>
<keyword evidence="2" id="KW-0472">Membrane</keyword>
<gene>
    <name evidence="3" type="ORF">C361_01925</name>
</gene>
<organism evidence="3 4">
    <name type="scientific">Cryptococcus neoformans Tu259-1</name>
    <dbReference type="NCBI Taxonomy" id="1230072"/>
    <lineage>
        <taxon>Eukaryota</taxon>
        <taxon>Fungi</taxon>
        <taxon>Dikarya</taxon>
        <taxon>Basidiomycota</taxon>
        <taxon>Agaricomycotina</taxon>
        <taxon>Tremellomycetes</taxon>
        <taxon>Tremellales</taxon>
        <taxon>Cryptococcaceae</taxon>
        <taxon>Cryptococcus</taxon>
        <taxon>Cryptococcus neoformans species complex</taxon>
    </lineage>
</organism>
<dbReference type="AlphaFoldDB" id="A0A854QP16"/>
<keyword evidence="2" id="KW-0812">Transmembrane</keyword>
<evidence type="ECO:0000256" key="2">
    <source>
        <dbReference type="SAM" id="Phobius"/>
    </source>
</evidence>
<name>A0A854QP16_CRYNE</name>
<evidence type="ECO:0000256" key="1">
    <source>
        <dbReference type="SAM" id="MobiDB-lite"/>
    </source>
</evidence>
<accession>A0A854QP16</accession>
<dbReference type="Proteomes" id="UP000199727">
    <property type="component" value="Unassembled WGS sequence"/>
</dbReference>
<evidence type="ECO:0000313" key="4">
    <source>
        <dbReference type="Proteomes" id="UP000199727"/>
    </source>
</evidence>
<comment type="caution">
    <text evidence="3">The sequence shown here is derived from an EMBL/GenBank/DDBJ whole genome shotgun (WGS) entry which is preliminary data.</text>
</comment>